<sequence length="134" mass="15075">MSTKIFVNLPVKDLGRAQRFYTELGYSLNPQFTDENAACVVISEEIYVMLLTEPFFKNFTSRDIVDTATGIEVINALSADSRQQVDELVDKALAAGGTVANEPMDMGFMYSRSFHDLDGHNWEAVYMDPNHVQQ</sequence>
<evidence type="ECO:0000313" key="2">
    <source>
        <dbReference type="EMBL" id="MTD56986.1"/>
    </source>
</evidence>
<dbReference type="AlphaFoldDB" id="A0A6N7Z8Q8"/>
<dbReference type="CDD" id="cd09012">
    <property type="entry name" value="VOC_like"/>
    <property type="match status" value="1"/>
</dbReference>
<dbReference type="Gene3D" id="3.10.180.10">
    <property type="entry name" value="2,3-Dihydroxybiphenyl 1,2-Dioxygenase, domain 1"/>
    <property type="match status" value="1"/>
</dbReference>
<dbReference type="OrthoDB" id="4265398at2"/>
<proteinExistence type="predicted"/>
<comment type="caution">
    <text evidence="2">The sequence shown here is derived from an EMBL/GenBank/DDBJ whole genome shotgun (WGS) entry which is preliminary data.</text>
</comment>
<dbReference type="RefSeq" id="WP_154759119.1">
    <property type="nucleotide sequence ID" value="NZ_WMBA01000041.1"/>
</dbReference>
<dbReference type="PANTHER" id="PTHR36503:SF2">
    <property type="entry name" value="BLR2408 PROTEIN"/>
    <property type="match status" value="1"/>
</dbReference>
<keyword evidence="3" id="KW-1185">Reference proteome</keyword>
<dbReference type="EMBL" id="WMBA01000041">
    <property type="protein sequence ID" value="MTD56986.1"/>
    <property type="molecule type" value="Genomic_DNA"/>
</dbReference>
<dbReference type="InterPro" id="IPR037523">
    <property type="entry name" value="VOC_core"/>
</dbReference>
<evidence type="ECO:0000313" key="3">
    <source>
        <dbReference type="Proteomes" id="UP000440096"/>
    </source>
</evidence>
<dbReference type="GO" id="GO:0051213">
    <property type="term" value="F:dioxygenase activity"/>
    <property type="evidence" value="ECO:0007669"/>
    <property type="project" value="UniProtKB-KW"/>
</dbReference>
<dbReference type="InterPro" id="IPR053863">
    <property type="entry name" value="Glyoxy/Ble-like_N"/>
</dbReference>
<dbReference type="PANTHER" id="PTHR36503">
    <property type="entry name" value="BLR2520 PROTEIN"/>
    <property type="match status" value="1"/>
</dbReference>
<reference evidence="2 3" key="1">
    <citation type="submission" date="2019-11" db="EMBL/GenBank/DDBJ databases">
        <title>Draft genome of Amycolatopsis RM579.</title>
        <authorList>
            <person name="Duangmal K."/>
            <person name="Mingma R."/>
        </authorList>
    </citation>
    <scope>NUCLEOTIDE SEQUENCE [LARGE SCALE GENOMIC DNA]</scope>
    <source>
        <strain evidence="2 3">RM579</strain>
    </source>
</reference>
<dbReference type="InterPro" id="IPR029068">
    <property type="entry name" value="Glyas_Bleomycin-R_OHBP_Dase"/>
</dbReference>
<protein>
    <submittedName>
        <fullName evidence="2">Glyoxalase/bleomycin resistance/extradiol dioxygenase family protein</fullName>
    </submittedName>
</protein>
<organism evidence="2 3">
    <name type="scientific">Amycolatopsis pithecellobii</name>
    <dbReference type="NCBI Taxonomy" id="664692"/>
    <lineage>
        <taxon>Bacteria</taxon>
        <taxon>Bacillati</taxon>
        <taxon>Actinomycetota</taxon>
        <taxon>Actinomycetes</taxon>
        <taxon>Pseudonocardiales</taxon>
        <taxon>Pseudonocardiaceae</taxon>
        <taxon>Amycolatopsis</taxon>
    </lineage>
</organism>
<accession>A0A6N7Z8Q8</accession>
<keyword evidence="2" id="KW-0560">Oxidoreductase</keyword>
<dbReference type="SUPFAM" id="SSF54593">
    <property type="entry name" value="Glyoxalase/Bleomycin resistance protein/Dihydroxybiphenyl dioxygenase"/>
    <property type="match status" value="1"/>
</dbReference>
<keyword evidence="2" id="KW-0223">Dioxygenase</keyword>
<feature type="domain" description="VOC" evidence="1">
    <location>
        <begin position="2"/>
        <end position="127"/>
    </location>
</feature>
<dbReference type="PROSITE" id="PS51819">
    <property type="entry name" value="VOC"/>
    <property type="match status" value="1"/>
</dbReference>
<name>A0A6N7Z8Q8_9PSEU</name>
<gene>
    <name evidence="2" type="ORF">GKO32_23865</name>
</gene>
<dbReference type="Proteomes" id="UP000440096">
    <property type="component" value="Unassembled WGS sequence"/>
</dbReference>
<evidence type="ECO:0000259" key="1">
    <source>
        <dbReference type="PROSITE" id="PS51819"/>
    </source>
</evidence>
<dbReference type="Pfam" id="PF22677">
    <property type="entry name" value="Ble-like_N"/>
    <property type="match status" value="1"/>
</dbReference>